<dbReference type="SUPFAM" id="SSF48452">
    <property type="entry name" value="TPR-like"/>
    <property type="match status" value="1"/>
</dbReference>
<reference evidence="1" key="1">
    <citation type="submission" date="2015-03" db="EMBL/GenBank/DDBJ databases">
        <title>Wuchereria bancrofti Genome Sequencing Papua New Guinea Strain.</title>
        <authorList>
            <person name="Small S.T."/>
            <person name="Serre D."/>
            <person name="Zimmerman P.A."/>
        </authorList>
    </citation>
    <scope>NUCLEOTIDE SEQUENCE [LARGE SCALE GENOMIC DNA]</scope>
    <source>
        <strain evidence="1">pt0022</strain>
    </source>
</reference>
<organism evidence="1 2">
    <name type="scientific">Wuchereria bancrofti</name>
    <dbReference type="NCBI Taxonomy" id="6293"/>
    <lineage>
        <taxon>Eukaryota</taxon>
        <taxon>Metazoa</taxon>
        <taxon>Ecdysozoa</taxon>
        <taxon>Nematoda</taxon>
        <taxon>Chromadorea</taxon>
        <taxon>Rhabditida</taxon>
        <taxon>Spirurina</taxon>
        <taxon>Spiruromorpha</taxon>
        <taxon>Filarioidea</taxon>
        <taxon>Onchocercidae</taxon>
        <taxon>Wuchereria</taxon>
    </lineage>
</organism>
<evidence type="ECO:0008006" key="3">
    <source>
        <dbReference type="Google" id="ProtNLM"/>
    </source>
</evidence>
<sequence>MYLSTLLDICLLGYVQNFFYTFAFNFSADEAFNRVLYSHSNHEFTVEIYSRLGFIYKNLEFFEFAVKHFTAALNDSRESTFLTKAEFRFNIVHCCDIPGDLDRAATEYRTILNDHSVQSTSLSTDPKTTW</sequence>
<reference evidence="2" key="3">
    <citation type="submission" date="2024-02" db="UniProtKB">
        <authorList>
            <consortium name="WormBaseParasite"/>
        </authorList>
    </citation>
    <scope>IDENTIFICATION</scope>
    <source>
        <strain evidence="2">pt0022</strain>
    </source>
</reference>
<dbReference type="Gene3D" id="1.25.40.10">
    <property type="entry name" value="Tetratricopeptide repeat domain"/>
    <property type="match status" value="1"/>
</dbReference>
<evidence type="ECO:0000313" key="2">
    <source>
        <dbReference type="WBParaSite" id="mrna-Wban_10823"/>
    </source>
</evidence>
<dbReference type="AlphaFoldDB" id="A0AAF5Q6B0"/>
<evidence type="ECO:0000313" key="1">
    <source>
        <dbReference type="Proteomes" id="UP000093561"/>
    </source>
</evidence>
<reference evidence="1" key="2">
    <citation type="journal article" date="2016" name="Mol. Ecol.">
        <title>Population genomics of the filarial nematode parasite Wuchereria bancrofti from mosquitoes.</title>
        <authorList>
            <person name="Small S.T."/>
            <person name="Reimer L.J."/>
            <person name="Tisch D.J."/>
            <person name="King C.L."/>
            <person name="Christensen B.M."/>
            <person name="Siba P.M."/>
            <person name="Kazura J.W."/>
            <person name="Serre D."/>
            <person name="Zimmerman P.A."/>
        </authorList>
    </citation>
    <scope>NUCLEOTIDE SEQUENCE</scope>
    <source>
        <strain evidence="1">pt0022</strain>
    </source>
</reference>
<dbReference type="WBParaSite" id="mrna-Wban_10823">
    <property type="protein sequence ID" value="mrna-Wban_10823"/>
    <property type="gene ID" value="Wban_10823"/>
</dbReference>
<name>A0AAF5Q6B0_WUCBA</name>
<dbReference type="Proteomes" id="UP000093561">
    <property type="component" value="Unassembled WGS sequence"/>
</dbReference>
<accession>A0AAF5Q6B0</accession>
<protein>
    <recommendedName>
        <fullName evidence="3">Tetratricopeptide repeat protein</fullName>
    </recommendedName>
</protein>
<dbReference type="InterPro" id="IPR011990">
    <property type="entry name" value="TPR-like_helical_dom_sf"/>
</dbReference>
<proteinExistence type="predicted"/>